<dbReference type="PANTHER" id="PTHR34406:SF1">
    <property type="entry name" value="PROTEIN YCEI"/>
    <property type="match status" value="1"/>
</dbReference>
<dbReference type="InterPro" id="IPR007372">
    <property type="entry name" value="Lipid/polyisoprenoid-bd_YceI"/>
</dbReference>
<feature type="chain" id="PRO_5012693966" description="Lipid/polyisoprenoid-binding YceI-like domain-containing protein" evidence="1">
    <location>
        <begin position="16"/>
        <end position="189"/>
    </location>
</feature>
<evidence type="ECO:0000259" key="2">
    <source>
        <dbReference type="SMART" id="SM00867"/>
    </source>
</evidence>
<evidence type="ECO:0000256" key="1">
    <source>
        <dbReference type="SAM" id="SignalP"/>
    </source>
</evidence>
<dbReference type="Gene3D" id="2.40.128.110">
    <property type="entry name" value="Lipid/polyisoprenoid-binding, YceI-like"/>
    <property type="match status" value="1"/>
</dbReference>
<name>A0A255Z1D5_9PROT</name>
<evidence type="ECO:0000313" key="3">
    <source>
        <dbReference type="EMBL" id="OYQ35317.1"/>
    </source>
</evidence>
<gene>
    <name evidence="3" type="ORF">CHU95_08870</name>
</gene>
<feature type="domain" description="Lipid/polyisoprenoid-binding YceI-like" evidence="2">
    <location>
        <begin position="19"/>
        <end position="172"/>
    </location>
</feature>
<reference evidence="3 4" key="1">
    <citation type="submission" date="2017-07" db="EMBL/GenBank/DDBJ databases">
        <title>Niveispirillum cyanobacteriorum sp. nov., isolated from cyanobacterial aggregates in a eutrophic lake.</title>
        <authorList>
            <person name="Cai H."/>
        </authorList>
    </citation>
    <scope>NUCLEOTIDE SEQUENCE [LARGE SCALE GENOMIC DNA]</scope>
    <source>
        <strain evidence="4">TH1-14</strain>
    </source>
</reference>
<dbReference type="OrthoDB" id="9811006at2"/>
<dbReference type="Proteomes" id="UP000216998">
    <property type="component" value="Unassembled WGS sequence"/>
</dbReference>
<dbReference type="RefSeq" id="WP_094455791.1">
    <property type="nucleotide sequence ID" value="NZ_NOXU01000026.1"/>
</dbReference>
<dbReference type="PANTHER" id="PTHR34406">
    <property type="entry name" value="PROTEIN YCEI"/>
    <property type="match status" value="1"/>
</dbReference>
<comment type="caution">
    <text evidence="3">The sequence shown here is derived from an EMBL/GenBank/DDBJ whole genome shotgun (WGS) entry which is preliminary data.</text>
</comment>
<dbReference type="Pfam" id="PF04264">
    <property type="entry name" value="YceI"/>
    <property type="match status" value="1"/>
</dbReference>
<keyword evidence="4" id="KW-1185">Reference proteome</keyword>
<dbReference type="AlphaFoldDB" id="A0A255Z1D5"/>
<organism evidence="3 4">
    <name type="scientific">Niveispirillum lacus</name>
    <dbReference type="NCBI Taxonomy" id="1981099"/>
    <lineage>
        <taxon>Bacteria</taxon>
        <taxon>Pseudomonadati</taxon>
        <taxon>Pseudomonadota</taxon>
        <taxon>Alphaproteobacteria</taxon>
        <taxon>Rhodospirillales</taxon>
        <taxon>Azospirillaceae</taxon>
        <taxon>Niveispirillum</taxon>
    </lineage>
</organism>
<evidence type="ECO:0000313" key="4">
    <source>
        <dbReference type="Proteomes" id="UP000216998"/>
    </source>
</evidence>
<accession>A0A255Z1D5</accession>
<proteinExistence type="predicted"/>
<feature type="signal peptide" evidence="1">
    <location>
        <begin position="1"/>
        <end position="15"/>
    </location>
</feature>
<protein>
    <recommendedName>
        <fullName evidence="2">Lipid/polyisoprenoid-binding YceI-like domain-containing protein</fullName>
    </recommendedName>
</protein>
<dbReference type="SUPFAM" id="SSF101874">
    <property type="entry name" value="YceI-like"/>
    <property type="match status" value="1"/>
</dbReference>
<dbReference type="EMBL" id="NOXU01000026">
    <property type="protein sequence ID" value="OYQ35317.1"/>
    <property type="molecule type" value="Genomic_DNA"/>
</dbReference>
<sequence length="189" mass="19965">MLLVATLALSSPVLASPQTQVVTAANTQVSFSIRYLLVAKATGRFSDVSGSFTFDPQTDEVGGIDVAIATSSVDTGSPARDRDLQGADFFASDEYPTMRFIGHETVRTGPHSGRVSGNLTLRGITRPVVLEVSLDHRRATATTSIRRSDFGMQPGLASLFIADRVAIRIEISDLPHGTDPATGGPLPPA</sequence>
<keyword evidence="1" id="KW-0732">Signal</keyword>
<dbReference type="SMART" id="SM00867">
    <property type="entry name" value="YceI"/>
    <property type="match status" value="1"/>
</dbReference>
<dbReference type="InterPro" id="IPR036761">
    <property type="entry name" value="TTHA0802/YceI-like_sf"/>
</dbReference>